<protein>
    <submittedName>
        <fullName evidence="2">Uncharacterized protein</fullName>
    </submittedName>
</protein>
<evidence type="ECO:0000313" key="2">
    <source>
        <dbReference type="EMBL" id="HIX05039.1"/>
    </source>
</evidence>
<feature type="chain" id="PRO_5039000628" evidence="1">
    <location>
        <begin position="29"/>
        <end position="460"/>
    </location>
</feature>
<dbReference type="PROSITE" id="PS51257">
    <property type="entry name" value="PROKAR_LIPOPROTEIN"/>
    <property type="match status" value="1"/>
</dbReference>
<gene>
    <name evidence="2" type="ORF">H9865_02855</name>
</gene>
<comment type="caution">
    <text evidence="2">The sequence shown here is derived from an EMBL/GenBank/DDBJ whole genome shotgun (WGS) entry which is preliminary data.</text>
</comment>
<reference evidence="2" key="2">
    <citation type="submission" date="2021-04" db="EMBL/GenBank/DDBJ databases">
        <authorList>
            <person name="Gilroy R."/>
        </authorList>
    </citation>
    <scope>NUCLEOTIDE SEQUENCE</scope>
    <source>
        <strain evidence="2">2239</strain>
    </source>
</reference>
<sequence length="460" mass="47767">MKRFFCALLACCLTLTAGCGGASSVSSAATGAAGAQAPASGQLVEQGAGFVFGGSGLTGQTPSGGSTLVAEPLEEGAAAPAPGQFMALESYGAGLEVEKENRSGNSLVRSYKGEPEAYEAIRAYVELLCTAYDFELAAEPYTNTVKNTYFDFCLNYTGEQGPASHTQEGTFSKTPCDLTIYGTIDRYKVKGAIWYDPSLSGVDGGYRYGREGADTTPAGESALAGLLRGADGSYSTTDGRLTAPVGGAALLWDGEAEALTARYARYTADDRQQVQLFQNGAEQLRFYLPLSCQLTTGSIFGKEQFIIESGYAVNAGGWFDEMPSYTWPSMFAVKREDGWLVPVLGMSGDMKSLFVRVMYANESTAVVYACAGFNSAPYTLELLAAVSLENAEAETTPAPGGGGSGNCSACGGSGDCTTCGGTGRVKKALAGTGKWVEQDCTACRPAGSGNCPFCGGDGRA</sequence>
<accession>A0A9D1V3F4</accession>
<reference evidence="2" key="1">
    <citation type="journal article" date="2021" name="PeerJ">
        <title>Extensive microbial diversity within the chicken gut microbiome revealed by metagenomics and culture.</title>
        <authorList>
            <person name="Gilroy R."/>
            <person name="Ravi A."/>
            <person name="Getino M."/>
            <person name="Pursley I."/>
            <person name="Horton D.L."/>
            <person name="Alikhan N.F."/>
            <person name="Baker D."/>
            <person name="Gharbi K."/>
            <person name="Hall N."/>
            <person name="Watson M."/>
            <person name="Adriaenssens E.M."/>
            <person name="Foster-Nyarko E."/>
            <person name="Jarju S."/>
            <person name="Secka A."/>
            <person name="Antonio M."/>
            <person name="Oren A."/>
            <person name="Chaudhuri R.R."/>
            <person name="La Ragione R."/>
            <person name="Hildebrand F."/>
            <person name="Pallen M.J."/>
        </authorList>
    </citation>
    <scope>NUCLEOTIDE SEQUENCE</scope>
    <source>
        <strain evidence="2">2239</strain>
    </source>
</reference>
<evidence type="ECO:0000256" key="1">
    <source>
        <dbReference type="SAM" id="SignalP"/>
    </source>
</evidence>
<organism evidence="2 3">
    <name type="scientific">Candidatus Allofournierella pullicola</name>
    <dbReference type="NCBI Taxonomy" id="2838596"/>
    <lineage>
        <taxon>Bacteria</taxon>
        <taxon>Bacillati</taxon>
        <taxon>Bacillota</taxon>
        <taxon>Clostridia</taxon>
        <taxon>Eubacteriales</taxon>
        <taxon>Oscillospiraceae</taxon>
        <taxon>Allofournierella</taxon>
    </lineage>
</organism>
<evidence type="ECO:0000313" key="3">
    <source>
        <dbReference type="Proteomes" id="UP000824193"/>
    </source>
</evidence>
<proteinExistence type="predicted"/>
<keyword evidence="1" id="KW-0732">Signal</keyword>
<name>A0A9D1V3F4_9FIRM</name>
<feature type="signal peptide" evidence="1">
    <location>
        <begin position="1"/>
        <end position="28"/>
    </location>
</feature>
<dbReference type="AlphaFoldDB" id="A0A9D1V3F4"/>
<dbReference type="Proteomes" id="UP000824193">
    <property type="component" value="Unassembled WGS sequence"/>
</dbReference>
<dbReference type="EMBL" id="DXFW01000008">
    <property type="protein sequence ID" value="HIX05039.1"/>
    <property type="molecule type" value="Genomic_DNA"/>
</dbReference>